<feature type="domain" description="Flagellar hook-length control protein-like C-terminal" evidence="2">
    <location>
        <begin position="267"/>
        <end position="337"/>
    </location>
</feature>
<keyword evidence="3" id="KW-0969">Cilium</keyword>
<feature type="region of interest" description="Disordered" evidence="1">
    <location>
        <begin position="331"/>
        <end position="353"/>
    </location>
</feature>
<dbReference type="Proteomes" id="UP000308891">
    <property type="component" value="Unassembled WGS sequence"/>
</dbReference>
<keyword evidence="3" id="KW-0282">Flagellum</keyword>
<evidence type="ECO:0000259" key="2">
    <source>
        <dbReference type="Pfam" id="PF02120"/>
    </source>
</evidence>
<dbReference type="OrthoDB" id="5296742at2"/>
<dbReference type="Pfam" id="PF02120">
    <property type="entry name" value="Flg_hook"/>
    <property type="match status" value="1"/>
</dbReference>
<accession>A0A4T0UZT1</accession>
<comment type="caution">
    <text evidence="3">The sequence shown here is derived from an EMBL/GenBank/DDBJ whole genome shotgun (WGS) entry which is preliminary data.</text>
</comment>
<evidence type="ECO:0000256" key="1">
    <source>
        <dbReference type="SAM" id="MobiDB-lite"/>
    </source>
</evidence>
<dbReference type="EMBL" id="STGJ01000005">
    <property type="protein sequence ID" value="TIC84740.1"/>
    <property type="molecule type" value="Genomic_DNA"/>
</dbReference>
<dbReference type="InterPro" id="IPR038610">
    <property type="entry name" value="FliK-like_C_sf"/>
</dbReference>
<evidence type="ECO:0000313" key="3">
    <source>
        <dbReference type="EMBL" id="TIC84740.1"/>
    </source>
</evidence>
<reference evidence="3 4" key="1">
    <citation type="submission" date="2019-04" db="EMBL/GenBank/DDBJ databases">
        <title>Crenobacter sp. nov.</title>
        <authorList>
            <person name="Shi S."/>
        </authorList>
    </citation>
    <scope>NUCLEOTIDE SEQUENCE [LARGE SCALE GENOMIC DNA]</scope>
    <source>
        <strain evidence="3 4">GY 70310</strain>
    </source>
</reference>
<organism evidence="3 4">
    <name type="scientific">Crenobacter intestini</name>
    <dbReference type="NCBI Taxonomy" id="2563443"/>
    <lineage>
        <taxon>Bacteria</taxon>
        <taxon>Pseudomonadati</taxon>
        <taxon>Pseudomonadota</taxon>
        <taxon>Betaproteobacteria</taxon>
        <taxon>Neisseriales</taxon>
        <taxon>Neisseriaceae</taxon>
        <taxon>Crenobacter</taxon>
    </lineage>
</organism>
<keyword evidence="3" id="KW-0966">Cell projection</keyword>
<feature type="compositionally biased region" description="Low complexity" evidence="1">
    <location>
        <begin position="339"/>
        <end position="353"/>
    </location>
</feature>
<dbReference type="Gene3D" id="3.30.750.140">
    <property type="match status" value="1"/>
</dbReference>
<evidence type="ECO:0000313" key="4">
    <source>
        <dbReference type="Proteomes" id="UP000308891"/>
    </source>
</evidence>
<dbReference type="InterPro" id="IPR021136">
    <property type="entry name" value="Flagellar_hook_control-like_C"/>
</dbReference>
<dbReference type="RefSeq" id="WP_136552011.1">
    <property type="nucleotide sequence ID" value="NZ_STGJ01000005.1"/>
</dbReference>
<name>A0A4T0UZT1_9NEIS</name>
<keyword evidence="4" id="KW-1185">Reference proteome</keyword>
<dbReference type="AlphaFoldDB" id="A0A4T0UZT1"/>
<proteinExistence type="predicted"/>
<sequence>MIPALGAQVGRALSSLSGVDNAKLLKDTSRLLIGVDKAPAKLPPLLLGETVSARVLERQPEGRMLALIKNGLFTLQLPPQLSAKGETLQLRVASLSPQLSFALAGEAKAGEAGANTSVAVRLSDATHYMNALLRAAPQAGASRAVPTLLADPQAAAGSRGEQLAQTVKESGVFYEASQKAWVEGRLPLEKLQSQPQAQLGEQLKAQPGARAEAAAELGALVARQLDTLETRTVNVQVNAWPGQPAQWQIEREADPEREADGSEEMAAWSTRLNLELPALGELGARVRLVGKQVQLSLAADAATLQLASAHRARLEEALAAAGLQLAALNLREATPDEPPAGQTAAGAQAEDAP</sequence>
<gene>
    <name evidence="3" type="ORF">E5K04_06090</name>
</gene>
<protein>
    <submittedName>
        <fullName evidence="3">Flagellar hook-length control protein FliK</fullName>
    </submittedName>
</protein>